<keyword evidence="3" id="KW-1185">Reference proteome</keyword>
<organism evidence="2 3">
    <name type="scientific">Mycena albidolilacea</name>
    <dbReference type="NCBI Taxonomy" id="1033008"/>
    <lineage>
        <taxon>Eukaryota</taxon>
        <taxon>Fungi</taxon>
        <taxon>Dikarya</taxon>
        <taxon>Basidiomycota</taxon>
        <taxon>Agaricomycotina</taxon>
        <taxon>Agaricomycetes</taxon>
        <taxon>Agaricomycetidae</taxon>
        <taxon>Agaricales</taxon>
        <taxon>Marasmiineae</taxon>
        <taxon>Mycenaceae</taxon>
        <taxon>Mycena</taxon>
    </lineage>
</organism>
<reference evidence="2" key="1">
    <citation type="submission" date="2023-03" db="EMBL/GenBank/DDBJ databases">
        <title>Massive genome expansion in bonnet fungi (Mycena s.s.) driven by repeated elements and novel gene families across ecological guilds.</title>
        <authorList>
            <consortium name="Lawrence Berkeley National Laboratory"/>
            <person name="Harder C.B."/>
            <person name="Miyauchi S."/>
            <person name="Viragh M."/>
            <person name="Kuo A."/>
            <person name="Thoen E."/>
            <person name="Andreopoulos B."/>
            <person name="Lu D."/>
            <person name="Skrede I."/>
            <person name="Drula E."/>
            <person name="Henrissat B."/>
            <person name="Morin E."/>
            <person name="Kohler A."/>
            <person name="Barry K."/>
            <person name="LaButti K."/>
            <person name="Morin E."/>
            <person name="Salamov A."/>
            <person name="Lipzen A."/>
            <person name="Mereny Z."/>
            <person name="Hegedus B."/>
            <person name="Baldrian P."/>
            <person name="Stursova M."/>
            <person name="Weitz H."/>
            <person name="Taylor A."/>
            <person name="Grigoriev I.V."/>
            <person name="Nagy L.G."/>
            <person name="Martin F."/>
            <person name="Kauserud H."/>
        </authorList>
    </citation>
    <scope>NUCLEOTIDE SEQUENCE</scope>
    <source>
        <strain evidence="2">CBHHK002</strain>
    </source>
</reference>
<comment type="caution">
    <text evidence="2">The sequence shown here is derived from an EMBL/GenBank/DDBJ whole genome shotgun (WGS) entry which is preliminary data.</text>
</comment>
<sequence length="180" mass="20489">MCDVVTVPIVLGVLSLLPENRYILLASVSALVIVYALDAQRPTRKLCGVNRAIRVCEEILERASRPALEILVELSASRIQLQLLETHNDLTTWKGFVEYLQRMWEIRKKIHQCTKDVSDIQRFTLRTIQAEHQRRLGENIRDCSEICDAVASSSTRRRHHLEPAQGTGIVNPPYETLASM</sequence>
<dbReference type="Proteomes" id="UP001218218">
    <property type="component" value="Unassembled WGS sequence"/>
</dbReference>
<evidence type="ECO:0000313" key="3">
    <source>
        <dbReference type="Proteomes" id="UP001218218"/>
    </source>
</evidence>
<proteinExistence type="predicted"/>
<accession>A0AAD6Z545</accession>
<protein>
    <submittedName>
        <fullName evidence="2">Uncharacterized protein</fullName>
    </submittedName>
</protein>
<gene>
    <name evidence="2" type="ORF">DFH08DRAFT_824217</name>
</gene>
<keyword evidence="1" id="KW-1133">Transmembrane helix</keyword>
<keyword evidence="1" id="KW-0812">Transmembrane</keyword>
<keyword evidence="1" id="KW-0472">Membrane</keyword>
<feature type="transmembrane region" description="Helical" evidence="1">
    <location>
        <begin position="20"/>
        <end position="37"/>
    </location>
</feature>
<name>A0AAD6Z545_9AGAR</name>
<dbReference type="AlphaFoldDB" id="A0AAD6Z545"/>
<dbReference type="EMBL" id="JARIHO010000088">
    <property type="protein sequence ID" value="KAJ7307691.1"/>
    <property type="molecule type" value="Genomic_DNA"/>
</dbReference>
<evidence type="ECO:0000256" key="1">
    <source>
        <dbReference type="SAM" id="Phobius"/>
    </source>
</evidence>
<evidence type="ECO:0000313" key="2">
    <source>
        <dbReference type="EMBL" id="KAJ7307691.1"/>
    </source>
</evidence>